<evidence type="ECO:0000313" key="2">
    <source>
        <dbReference type="EMBL" id="KAA1092462.1"/>
    </source>
</evidence>
<feature type="region of interest" description="Disordered" evidence="1">
    <location>
        <begin position="1"/>
        <end position="50"/>
    </location>
</feature>
<name>A0A5B0NUL9_PUCGR</name>
<dbReference type="OrthoDB" id="10451060at2759"/>
<gene>
    <name evidence="2" type="ORF">PGT21_003811</name>
</gene>
<dbReference type="EMBL" id="VSWC01000080">
    <property type="protein sequence ID" value="KAA1092462.1"/>
    <property type="molecule type" value="Genomic_DNA"/>
</dbReference>
<accession>A0A5B0NUL9</accession>
<organism evidence="2 3">
    <name type="scientific">Puccinia graminis f. sp. tritici</name>
    <dbReference type="NCBI Taxonomy" id="56615"/>
    <lineage>
        <taxon>Eukaryota</taxon>
        <taxon>Fungi</taxon>
        <taxon>Dikarya</taxon>
        <taxon>Basidiomycota</taxon>
        <taxon>Pucciniomycotina</taxon>
        <taxon>Pucciniomycetes</taxon>
        <taxon>Pucciniales</taxon>
        <taxon>Pucciniaceae</taxon>
        <taxon>Puccinia</taxon>
    </lineage>
</organism>
<feature type="compositionally biased region" description="Basic and acidic residues" evidence="1">
    <location>
        <begin position="34"/>
        <end position="50"/>
    </location>
</feature>
<feature type="compositionally biased region" description="Basic and acidic residues" evidence="1">
    <location>
        <begin position="1"/>
        <end position="12"/>
    </location>
</feature>
<evidence type="ECO:0000256" key="1">
    <source>
        <dbReference type="SAM" id="MobiDB-lite"/>
    </source>
</evidence>
<dbReference type="AlphaFoldDB" id="A0A5B0NUL9"/>
<dbReference type="Proteomes" id="UP000324748">
    <property type="component" value="Unassembled WGS sequence"/>
</dbReference>
<reference evidence="2 3" key="1">
    <citation type="submission" date="2019-05" db="EMBL/GenBank/DDBJ databases">
        <title>Emergence of the Ug99 lineage of the wheat stem rust pathogen through somatic hybridization.</title>
        <authorList>
            <person name="Li F."/>
            <person name="Upadhyaya N.M."/>
            <person name="Sperschneider J."/>
            <person name="Matny O."/>
            <person name="Nguyen-Phuc H."/>
            <person name="Mago R."/>
            <person name="Raley C."/>
            <person name="Miller M.E."/>
            <person name="Silverstein K.A.T."/>
            <person name="Henningsen E."/>
            <person name="Hirsch C.D."/>
            <person name="Visser B."/>
            <person name="Pretorius Z.A."/>
            <person name="Steffenson B.J."/>
            <person name="Schwessinger B."/>
            <person name="Dodds P.N."/>
            <person name="Figueroa M."/>
        </authorList>
    </citation>
    <scope>NUCLEOTIDE SEQUENCE [LARGE SCALE GENOMIC DNA]</scope>
    <source>
        <strain evidence="2">21-0</strain>
    </source>
</reference>
<protein>
    <submittedName>
        <fullName evidence="2">Uncharacterized protein</fullName>
    </submittedName>
</protein>
<comment type="caution">
    <text evidence="2">The sequence shown here is derived from an EMBL/GenBank/DDBJ whole genome shotgun (WGS) entry which is preliminary data.</text>
</comment>
<proteinExistence type="predicted"/>
<evidence type="ECO:0000313" key="3">
    <source>
        <dbReference type="Proteomes" id="UP000324748"/>
    </source>
</evidence>
<keyword evidence="3" id="KW-1185">Reference proteome</keyword>
<sequence>MSLYGEKLRERASSAGKTQETKATDGMRLLENFDDLRKQSHKTRPPERVA</sequence>